<reference evidence="5" key="1">
    <citation type="submission" date="2021-10" db="EMBL/GenBank/DDBJ databases">
        <title>Anaerobic single-cell dispensing facilitates the cultivation of human gut bacteria.</title>
        <authorList>
            <person name="Afrizal A."/>
        </authorList>
    </citation>
    <scope>NUCLEOTIDE SEQUENCE</scope>
    <source>
        <strain evidence="5">CLA-AA-H272</strain>
    </source>
</reference>
<dbReference type="PANTHER" id="PTHR43334">
    <property type="entry name" value="ACETATE--COA LIGASE [ADP-FORMING]"/>
    <property type="match status" value="1"/>
</dbReference>
<evidence type="ECO:0000256" key="1">
    <source>
        <dbReference type="ARBA" id="ARBA00022598"/>
    </source>
</evidence>
<dbReference type="SUPFAM" id="SSF51735">
    <property type="entry name" value="NAD(P)-binding Rossmann-fold domains"/>
    <property type="match status" value="1"/>
</dbReference>
<evidence type="ECO:0000259" key="4">
    <source>
        <dbReference type="SMART" id="SM00881"/>
    </source>
</evidence>
<proteinExistence type="predicted"/>
<keyword evidence="6" id="KW-1185">Reference proteome</keyword>
<evidence type="ECO:0000313" key="6">
    <source>
        <dbReference type="Proteomes" id="UP001199319"/>
    </source>
</evidence>
<name>A0AAE3DFN1_9FIRM</name>
<gene>
    <name evidence="5" type="ORF">LKD37_07920</name>
</gene>
<protein>
    <submittedName>
        <fullName evidence="5">CoA-binding protein</fullName>
    </submittedName>
</protein>
<dbReference type="EMBL" id="JAJEPW010000019">
    <property type="protein sequence ID" value="MCC2129439.1"/>
    <property type="molecule type" value="Genomic_DNA"/>
</dbReference>
<evidence type="ECO:0000313" key="5">
    <source>
        <dbReference type="EMBL" id="MCC2129439.1"/>
    </source>
</evidence>
<dbReference type="RefSeq" id="WP_302928719.1">
    <property type="nucleotide sequence ID" value="NZ_JAJEPW010000019.1"/>
</dbReference>
<dbReference type="Gene3D" id="3.40.50.720">
    <property type="entry name" value="NAD(P)-binding Rossmann-like Domain"/>
    <property type="match status" value="1"/>
</dbReference>
<organism evidence="5 6">
    <name type="scientific">Brotocaccenecus cirricatena</name>
    <dbReference type="NCBI Taxonomy" id="3064195"/>
    <lineage>
        <taxon>Bacteria</taxon>
        <taxon>Bacillati</taxon>
        <taxon>Bacillota</taxon>
        <taxon>Clostridia</taxon>
        <taxon>Eubacteriales</taxon>
        <taxon>Oscillospiraceae</taxon>
        <taxon>Brotocaccenecus</taxon>
    </lineage>
</organism>
<dbReference type="PANTHER" id="PTHR43334:SF1">
    <property type="entry name" value="3-HYDROXYPROPIONATE--COA LIGASE [ADP-FORMING]"/>
    <property type="match status" value="1"/>
</dbReference>
<dbReference type="SUPFAM" id="SSF52210">
    <property type="entry name" value="Succinyl-CoA synthetase domains"/>
    <property type="match status" value="2"/>
</dbReference>
<keyword evidence="2" id="KW-0547">Nucleotide-binding</keyword>
<comment type="caution">
    <text evidence="5">The sequence shown here is derived from an EMBL/GenBank/DDBJ whole genome shotgun (WGS) entry which is preliminary data.</text>
</comment>
<dbReference type="InterPro" id="IPR016102">
    <property type="entry name" value="Succinyl-CoA_synth-like"/>
</dbReference>
<dbReference type="Proteomes" id="UP001199319">
    <property type="component" value="Unassembled WGS sequence"/>
</dbReference>
<dbReference type="Pfam" id="PF13607">
    <property type="entry name" value="Succ_CoA_lig"/>
    <property type="match status" value="1"/>
</dbReference>
<dbReference type="InterPro" id="IPR051538">
    <property type="entry name" value="Acyl-CoA_Synth/Transferase"/>
</dbReference>
<feature type="domain" description="CoA-binding" evidence="4">
    <location>
        <begin position="4"/>
        <end position="104"/>
    </location>
</feature>
<keyword evidence="3" id="KW-0067">ATP-binding</keyword>
<dbReference type="GO" id="GO:0005524">
    <property type="term" value="F:ATP binding"/>
    <property type="evidence" value="ECO:0007669"/>
    <property type="project" value="UniProtKB-KW"/>
</dbReference>
<dbReference type="InterPro" id="IPR003781">
    <property type="entry name" value="CoA-bd"/>
</dbReference>
<accession>A0AAE3DFN1</accession>
<dbReference type="InterPro" id="IPR032875">
    <property type="entry name" value="Succ_CoA_lig_flav_dom"/>
</dbReference>
<evidence type="ECO:0000256" key="2">
    <source>
        <dbReference type="ARBA" id="ARBA00022741"/>
    </source>
</evidence>
<dbReference type="Gene3D" id="3.40.50.261">
    <property type="entry name" value="Succinyl-CoA synthetase domains"/>
    <property type="match status" value="2"/>
</dbReference>
<dbReference type="GO" id="GO:0016874">
    <property type="term" value="F:ligase activity"/>
    <property type="evidence" value="ECO:0007669"/>
    <property type="project" value="UniProtKB-KW"/>
</dbReference>
<dbReference type="Pfam" id="PF13380">
    <property type="entry name" value="CoA_binding_2"/>
    <property type="match status" value="1"/>
</dbReference>
<evidence type="ECO:0000256" key="3">
    <source>
        <dbReference type="ARBA" id="ARBA00022840"/>
    </source>
</evidence>
<dbReference type="AlphaFoldDB" id="A0AAE3DFN1"/>
<dbReference type="InterPro" id="IPR036291">
    <property type="entry name" value="NAD(P)-bd_dom_sf"/>
</dbReference>
<sequence>MKQLFQPDGIAVVGASSNPGKAGFVAIRNMREKGYPGKVYPVNPKETEILGYPCSPSLAEVEGHVDLVVLIMPSRMIYSVMDDLDRRMEEKGDVKFIVCAAADYAETKTPEGIDRQARLMRTAEKYGIRVVGPNCIGVIDNRSLVDTTFVDTGVPFSSFGQPSGITFISQSGALASTILMEGAGRVEPVLYNKFISIGNMADVDFVDLLNYFETDDSTRVIGIYMEGCGNGRELAETLKRVSRKKPIVVLKVGRSALGGAAANSHTGSMAGSDAVYDAMFKQTGVVRVDTIDELIDTLQAFDRLPLPGGGNLFLYSQAGGPGIYCTDAIARWPQLKMPLVSDDTKARLAATQQPMANICHPEGYADITASASVRNHVDGLQIVLQDENVDAVVFITVVPTFLPQEELARELVKMTETTPQAQEKPVFYCVMAGAYTSPARRIMEQAGLCTFDAPDKAVLAAKNMCNYAAFRRRQKED</sequence>
<keyword evidence="1" id="KW-0436">Ligase</keyword>
<dbReference type="SMART" id="SM00881">
    <property type="entry name" value="CoA_binding"/>
    <property type="match status" value="1"/>
</dbReference>